<dbReference type="EMBL" id="CM001888">
    <property type="protein sequence ID" value="EOY19826.1"/>
    <property type="molecule type" value="Genomic_DNA"/>
</dbReference>
<dbReference type="Proteomes" id="UP000026915">
    <property type="component" value="Chromosome 10"/>
</dbReference>
<reference evidence="2 3" key="1">
    <citation type="journal article" date="2013" name="Genome Biol.">
        <title>The genome sequence of the most widely cultivated cacao type and its use to identify candidate genes regulating pod color.</title>
        <authorList>
            <person name="Motamayor J.C."/>
            <person name="Mockaitis K."/>
            <person name="Schmutz J."/>
            <person name="Haiminen N."/>
            <person name="Iii D.L."/>
            <person name="Cornejo O."/>
            <person name="Findley S.D."/>
            <person name="Zheng P."/>
            <person name="Utro F."/>
            <person name="Royaert S."/>
            <person name="Saski C."/>
            <person name="Jenkins J."/>
            <person name="Podicheti R."/>
            <person name="Zhao M."/>
            <person name="Scheffler B.E."/>
            <person name="Stack J.C."/>
            <person name="Feltus F.A."/>
            <person name="Mustiga G.M."/>
            <person name="Amores F."/>
            <person name="Phillips W."/>
            <person name="Marelli J.P."/>
            <person name="May G.D."/>
            <person name="Shapiro H."/>
            <person name="Ma J."/>
            <person name="Bustamante C.D."/>
            <person name="Schnell R.J."/>
            <person name="Main D."/>
            <person name="Gilbert D."/>
            <person name="Parida L."/>
            <person name="Kuhn D.N."/>
        </authorList>
    </citation>
    <scope>NUCLEOTIDE SEQUENCE [LARGE SCALE GENOMIC DNA]</scope>
    <source>
        <strain evidence="3">cv. Matina 1-6</strain>
    </source>
</reference>
<accession>A0A061FRX2</accession>
<dbReference type="Pfam" id="PF14223">
    <property type="entry name" value="Retrotran_gag_2"/>
    <property type="match status" value="1"/>
</dbReference>
<evidence type="ECO:0000313" key="2">
    <source>
        <dbReference type="EMBL" id="EOY19826.1"/>
    </source>
</evidence>
<dbReference type="Gramene" id="EOY19826">
    <property type="protein sequence ID" value="EOY19826"/>
    <property type="gene ID" value="TCM_045184"/>
</dbReference>
<name>A0A061FRX2_THECC</name>
<keyword evidence="3" id="KW-1185">Reference proteome</keyword>
<gene>
    <name evidence="2" type="ORF">TCM_045184</name>
</gene>
<protein>
    <submittedName>
        <fullName evidence="2">Uncharacterized protein</fullName>
    </submittedName>
</protein>
<evidence type="ECO:0000256" key="1">
    <source>
        <dbReference type="SAM" id="MobiDB-lite"/>
    </source>
</evidence>
<evidence type="ECO:0000313" key="3">
    <source>
        <dbReference type="Proteomes" id="UP000026915"/>
    </source>
</evidence>
<dbReference type="InParanoid" id="A0A061FRX2"/>
<sequence>MKERKGLAEHTNNFNEIIKMLRKLGVEIGEEQITLMFLASLHDSYADAEKSVICAQKKLTLANAQEAARLTRKSKQVSNKLLKPSGSIVSPAG</sequence>
<dbReference type="HOGENOM" id="CLU_2403931_0_0_1"/>
<dbReference type="AlphaFoldDB" id="A0A061FRX2"/>
<proteinExistence type="predicted"/>
<organism evidence="2 3">
    <name type="scientific">Theobroma cacao</name>
    <name type="common">Cacao</name>
    <name type="synonym">Cocoa</name>
    <dbReference type="NCBI Taxonomy" id="3641"/>
    <lineage>
        <taxon>Eukaryota</taxon>
        <taxon>Viridiplantae</taxon>
        <taxon>Streptophyta</taxon>
        <taxon>Embryophyta</taxon>
        <taxon>Tracheophyta</taxon>
        <taxon>Spermatophyta</taxon>
        <taxon>Magnoliopsida</taxon>
        <taxon>eudicotyledons</taxon>
        <taxon>Gunneridae</taxon>
        <taxon>Pentapetalae</taxon>
        <taxon>rosids</taxon>
        <taxon>malvids</taxon>
        <taxon>Malvales</taxon>
        <taxon>Malvaceae</taxon>
        <taxon>Byttnerioideae</taxon>
        <taxon>Theobroma</taxon>
    </lineage>
</organism>
<feature type="region of interest" description="Disordered" evidence="1">
    <location>
        <begin position="73"/>
        <end position="93"/>
    </location>
</feature>